<keyword evidence="2" id="KW-1185">Reference proteome</keyword>
<dbReference type="EMBL" id="JANBUK010000122">
    <property type="protein sequence ID" value="KAJ2791602.1"/>
    <property type="molecule type" value="Genomic_DNA"/>
</dbReference>
<accession>A0ACC1KLT3</accession>
<reference evidence="1" key="1">
    <citation type="submission" date="2022-07" db="EMBL/GenBank/DDBJ databases">
        <title>Phylogenomic reconstructions and comparative analyses of Kickxellomycotina fungi.</title>
        <authorList>
            <person name="Reynolds N.K."/>
            <person name="Stajich J.E."/>
            <person name="Barry K."/>
            <person name="Grigoriev I.V."/>
            <person name="Crous P."/>
            <person name="Smith M.E."/>
        </authorList>
    </citation>
    <scope>NUCLEOTIDE SEQUENCE</scope>
    <source>
        <strain evidence="1">BCRC 34191</strain>
    </source>
</reference>
<gene>
    <name evidence="1" type="primary">ain1</name>
    <name evidence="1" type="ORF">GGI18_001017</name>
</gene>
<evidence type="ECO:0000313" key="1">
    <source>
        <dbReference type="EMBL" id="KAJ2791602.1"/>
    </source>
</evidence>
<comment type="caution">
    <text evidence="1">The sequence shown here is derived from an EMBL/GenBank/DDBJ whole genome shotgun (WGS) entry which is preliminary data.</text>
</comment>
<evidence type="ECO:0000313" key="2">
    <source>
        <dbReference type="Proteomes" id="UP001140066"/>
    </source>
</evidence>
<organism evidence="1 2">
    <name type="scientific">Coemansia linderi</name>
    <dbReference type="NCBI Taxonomy" id="2663919"/>
    <lineage>
        <taxon>Eukaryota</taxon>
        <taxon>Fungi</taxon>
        <taxon>Fungi incertae sedis</taxon>
        <taxon>Zoopagomycota</taxon>
        <taxon>Kickxellomycotina</taxon>
        <taxon>Kickxellomycetes</taxon>
        <taxon>Kickxellales</taxon>
        <taxon>Kickxellaceae</taxon>
        <taxon>Coemansia</taxon>
    </lineage>
</organism>
<name>A0ACC1KLT3_9FUNG</name>
<dbReference type="Proteomes" id="UP001140066">
    <property type="component" value="Unassembled WGS sequence"/>
</dbReference>
<protein>
    <submittedName>
        <fullName evidence="1">Alpha-actinin</fullName>
    </submittedName>
</protein>
<sequence length="809" mass="91507">MLCAMPGGHLRSSSAVSPAADKTWETVQSKTFTKWVNARLAEHELAPLNNICTDFSDGTALIHLLEIIGDASLGRFNHNPRMRIQKVENVNLALDFIRSRSINLTNIGAEDIVDSNPKLILGMIWIIILRFTIEDINEEGLSAMEGLLLWCQRKTAPYKDVNVQNFHYSWQDGLAFCALIHRHRPDLLDYHALDKRDYRGNTALAFDVAERYLGIPKLLDVEDICDTNKPDERSVMTYVAQYFHAFSSLSKAETAGRRLGKFADVMQSVFDMQHDYEARVAQLIAAVRAKQDEWRRTEFEPVYASARRQSDEFNAYKTGLKRTWTHEKIELDTLLGNIQTKRVTYNLAPFAPKAGLTPKDLEAAWSELAAAEVRHRKNINQYIRQSRDALQRRYGTEANGIQAVLNSISNSLALLGGELDDQLATVNGLIGKAKPLTAALRRLSELERLCAEANIDEHDYTVYSVGDLEYDTEMTMKALEKKARFIENQSVVRNMTNLTPAQLEEFEATFRHFDRDSTNVLNDVEFRAALDSLGHSFSDDEFAALYDQLSCGSEYITFEVYIRFMVELTEDQTTPEQLLQSFRVIAADKEYVTENDLKISDLSAPSIAYLLRAMPRSPHADNGFDYLAYLRGVFQRLYFAMYKSGSSAALKRLVTEYKELSLNSPEGITAGPISEENFFEWEAVISGPPETPFEGGVFTANLSFPHDYPLNPPTMKFTCPMFHPNVYANGVVCISILHPPGDDPNHYECSSERWSPVQSIEKILLSVLSMIADPNDESGANVDASKMWRDNREEYDKVVHAIVRRSLGL</sequence>
<proteinExistence type="predicted"/>